<keyword evidence="2" id="KW-1185">Reference proteome</keyword>
<dbReference type="Proteomes" id="UP001303046">
    <property type="component" value="Unassembled WGS sequence"/>
</dbReference>
<organism evidence="1 2">
    <name type="scientific">Necator americanus</name>
    <name type="common">Human hookworm</name>
    <dbReference type="NCBI Taxonomy" id="51031"/>
    <lineage>
        <taxon>Eukaryota</taxon>
        <taxon>Metazoa</taxon>
        <taxon>Ecdysozoa</taxon>
        <taxon>Nematoda</taxon>
        <taxon>Chromadorea</taxon>
        <taxon>Rhabditida</taxon>
        <taxon>Rhabditina</taxon>
        <taxon>Rhabditomorpha</taxon>
        <taxon>Strongyloidea</taxon>
        <taxon>Ancylostomatidae</taxon>
        <taxon>Bunostominae</taxon>
        <taxon>Necator</taxon>
    </lineage>
</organism>
<comment type="caution">
    <text evidence="1">The sequence shown here is derived from an EMBL/GenBank/DDBJ whole genome shotgun (WGS) entry which is preliminary data.</text>
</comment>
<reference evidence="1 2" key="1">
    <citation type="submission" date="2023-08" db="EMBL/GenBank/DDBJ databases">
        <title>A Necator americanus chromosomal reference genome.</title>
        <authorList>
            <person name="Ilik V."/>
            <person name="Petrzelkova K.J."/>
            <person name="Pardy F."/>
            <person name="Fuh T."/>
            <person name="Niatou-Singa F.S."/>
            <person name="Gouil Q."/>
            <person name="Baker L."/>
            <person name="Ritchie M.E."/>
            <person name="Jex A.R."/>
            <person name="Gazzola D."/>
            <person name="Li H."/>
            <person name="Toshio Fujiwara R."/>
            <person name="Zhan B."/>
            <person name="Aroian R.V."/>
            <person name="Pafco B."/>
            <person name="Schwarz E.M."/>
        </authorList>
    </citation>
    <scope>NUCLEOTIDE SEQUENCE [LARGE SCALE GENOMIC DNA]</scope>
    <source>
        <strain evidence="1 2">Aroian</strain>
        <tissue evidence="1">Whole animal</tissue>
    </source>
</reference>
<dbReference type="EMBL" id="JAVFWL010000006">
    <property type="protein sequence ID" value="KAK6763602.1"/>
    <property type="molecule type" value="Genomic_DNA"/>
</dbReference>
<protein>
    <submittedName>
        <fullName evidence="1">Uncharacterized protein</fullName>
    </submittedName>
</protein>
<name>A0ABR1ELQ7_NECAM</name>
<evidence type="ECO:0000313" key="1">
    <source>
        <dbReference type="EMBL" id="KAK6763602.1"/>
    </source>
</evidence>
<proteinExistence type="predicted"/>
<accession>A0ABR1ELQ7</accession>
<gene>
    <name evidence="1" type="primary">Necator_chrX.g24231</name>
    <name evidence="1" type="ORF">RB195_024066</name>
</gene>
<sequence>MELFLLAKCPGFRSIGQSKKYGSVEEVSTEPGVLGLLSYILDALVRSSSRSSPRAQLGCGVVHHVHFLTKINVAGAFGCVHSVDHEWGFRGPSFTHEHLLLQIQLKTDASTFYRTRSVFVPHD</sequence>
<evidence type="ECO:0000313" key="2">
    <source>
        <dbReference type="Proteomes" id="UP001303046"/>
    </source>
</evidence>